<dbReference type="GO" id="GO:0003677">
    <property type="term" value="F:DNA binding"/>
    <property type="evidence" value="ECO:0007669"/>
    <property type="project" value="UniProtKB-KW"/>
</dbReference>
<evidence type="ECO:0000259" key="6">
    <source>
        <dbReference type="PROSITE" id="PS50937"/>
    </source>
</evidence>
<dbReference type="STRING" id="33978.A6M13_00010"/>
<evidence type="ECO:0000256" key="1">
    <source>
        <dbReference type="ARBA" id="ARBA00023015"/>
    </source>
</evidence>
<dbReference type="InterPro" id="IPR047057">
    <property type="entry name" value="MerR_fam"/>
</dbReference>
<dbReference type="InterPro" id="IPR036244">
    <property type="entry name" value="TipA-like_antibiotic-bd"/>
</dbReference>
<accession>A0A1C0YM61</accession>
<comment type="caution">
    <text evidence="7">The sequence shown here is derived from an EMBL/GenBank/DDBJ whole genome shotgun (WGS) entry which is preliminary data.</text>
</comment>
<proteinExistence type="predicted"/>
<dbReference type="Pfam" id="PF07739">
    <property type="entry name" value="TipAS"/>
    <property type="match status" value="1"/>
</dbReference>
<reference evidence="7 8" key="1">
    <citation type="submission" date="2016-07" db="EMBL/GenBank/DDBJ databases">
        <title>Caryophanon tenue genome sequencing.</title>
        <authorList>
            <person name="Verma A."/>
            <person name="Pal Y."/>
            <person name="Krishnamurthi S."/>
        </authorList>
    </citation>
    <scope>NUCLEOTIDE SEQUENCE [LARGE SCALE GENOMIC DNA]</scope>
    <source>
        <strain evidence="7 8">DSM 14152</strain>
    </source>
</reference>
<keyword evidence="1" id="KW-0805">Transcription regulation</keyword>
<evidence type="ECO:0000256" key="4">
    <source>
        <dbReference type="ARBA" id="ARBA00023163"/>
    </source>
</evidence>
<feature type="coiled-coil region" evidence="5">
    <location>
        <begin position="76"/>
        <end position="110"/>
    </location>
</feature>
<evidence type="ECO:0000313" key="7">
    <source>
        <dbReference type="EMBL" id="OCS88265.1"/>
    </source>
</evidence>
<gene>
    <name evidence="7" type="ORF">A6M13_00010</name>
</gene>
<name>A0A1C0YM61_9BACL</name>
<dbReference type="PANTHER" id="PTHR30204:SF90">
    <property type="entry name" value="HTH-TYPE TRANSCRIPTIONAL ACTIVATOR MTA"/>
    <property type="match status" value="1"/>
</dbReference>
<dbReference type="SUPFAM" id="SSF46955">
    <property type="entry name" value="Putative DNA-binding domain"/>
    <property type="match status" value="1"/>
</dbReference>
<dbReference type="CDD" id="cd01106">
    <property type="entry name" value="HTH_TipAL-Mta"/>
    <property type="match status" value="1"/>
</dbReference>
<dbReference type="InterPro" id="IPR009061">
    <property type="entry name" value="DNA-bd_dom_put_sf"/>
</dbReference>
<dbReference type="PANTHER" id="PTHR30204">
    <property type="entry name" value="REDOX-CYCLING DRUG-SENSING TRANSCRIPTIONAL ACTIVATOR SOXR"/>
    <property type="match status" value="1"/>
</dbReference>
<dbReference type="GO" id="GO:0003700">
    <property type="term" value="F:DNA-binding transcription factor activity"/>
    <property type="evidence" value="ECO:0007669"/>
    <property type="project" value="InterPro"/>
</dbReference>
<sequence length="251" mass="29215">MYTIKQLADLSGVTTRTLRHYDAIGLFQPTSYSDAGYRLYAPEQTLVLQQILLYRDMGLSLPQIQAFITDEQFSLEQALQNHYVALQQQAKQLEQKMHTVEKTLQYIKGEVTMTQHEQFEGFKKQQIEQNEQAYGQEIRQKYGEESVMAAYGKMKDMTEVQYEAAQRLESQVFSLLRDMLVAQDDETMLEIAELHKRWLSMYWPKYTTVAHAGLASMYIADERFTAYYDERAGVGATQLLYEAIMRYTSRA</sequence>
<dbReference type="Proteomes" id="UP000093199">
    <property type="component" value="Unassembled WGS sequence"/>
</dbReference>
<dbReference type="RefSeq" id="WP_066542061.1">
    <property type="nucleotide sequence ID" value="NZ_MASJ01000001.1"/>
</dbReference>
<dbReference type="Gene3D" id="1.10.1660.10">
    <property type="match status" value="1"/>
</dbReference>
<dbReference type="PROSITE" id="PS50937">
    <property type="entry name" value="HTH_MERR_2"/>
    <property type="match status" value="1"/>
</dbReference>
<dbReference type="SMART" id="SM00422">
    <property type="entry name" value="HTH_MERR"/>
    <property type="match status" value="1"/>
</dbReference>
<dbReference type="EMBL" id="MASJ01000001">
    <property type="protein sequence ID" value="OCS88265.1"/>
    <property type="molecule type" value="Genomic_DNA"/>
</dbReference>
<keyword evidence="4" id="KW-0804">Transcription</keyword>
<dbReference type="InterPro" id="IPR012925">
    <property type="entry name" value="TipAS_dom"/>
</dbReference>
<dbReference type="SUPFAM" id="SSF89082">
    <property type="entry name" value="Antibiotic binding domain of TipA-like multidrug resistance regulators"/>
    <property type="match status" value="1"/>
</dbReference>
<dbReference type="InterPro" id="IPR000551">
    <property type="entry name" value="MerR-type_HTH_dom"/>
</dbReference>
<evidence type="ECO:0000313" key="8">
    <source>
        <dbReference type="Proteomes" id="UP000093199"/>
    </source>
</evidence>
<dbReference type="AlphaFoldDB" id="A0A1C0YM61"/>
<evidence type="ECO:0000256" key="2">
    <source>
        <dbReference type="ARBA" id="ARBA00023125"/>
    </source>
</evidence>
<dbReference type="OrthoDB" id="9814833at2"/>
<keyword evidence="2" id="KW-0238">DNA-binding</keyword>
<feature type="domain" description="HTH merR-type" evidence="6">
    <location>
        <begin position="1"/>
        <end position="70"/>
    </location>
</feature>
<evidence type="ECO:0000256" key="5">
    <source>
        <dbReference type="SAM" id="Coils"/>
    </source>
</evidence>
<dbReference type="Gene3D" id="1.10.490.50">
    <property type="entry name" value="Antibiotic binding domain of TipA-like multidrug resistance regulators"/>
    <property type="match status" value="1"/>
</dbReference>
<keyword evidence="5" id="KW-0175">Coiled coil</keyword>
<keyword evidence="3" id="KW-0010">Activator</keyword>
<keyword evidence="8" id="KW-1185">Reference proteome</keyword>
<organism evidence="7 8">
    <name type="scientific">Caryophanon tenue</name>
    <dbReference type="NCBI Taxonomy" id="33978"/>
    <lineage>
        <taxon>Bacteria</taxon>
        <taxon>Bacillati</taxon>
        <taxon>Bacillota</taxon>
        <taxon>Bacilli</taxon>
        <taxon>Bacillales</taxon>
        <taxon>Caryophanaceae</taxon>
        <taxon>Caryophanon</taxon>
    </lineage>
</organism>
<evidence type="ECO:0000256" key="3">
    <source>
        <dbReference type="ARBA" id="ARBA00023159"/>
    </source>
</evidence>
<protein>
    <submittedName>
        <fullName evidence="7">MerR family transcriptional regulator</fullName>
    </submittedName>
</protein>
<dbReference type="Pfam" id="PF13411">
    <property type="entry name" value="MerR_1"/>
    <property type="match status" value="1"/>
</dbReference>